<organism evidence="10 11">
    <name type="scientific">Ewingella americana</name>
    <dbReference type="NCBI Taxonomy" id="41202"/>
    <lineage>
        <taxon>Bacteria</taxon>
        <taxon>Pseudomonadati</taxon>
        <taxon>Pseudomonadota</taxon>
        <taxon>Gammaproteobacteria</taxon>
        <taxon>Enterobacterales</taxon>
        <taxon>Yersiniaceae</taxon>
        <taxon>Ewingella</taxon>
    </lineage>
</organism>
<keyword evidence="8" id="KW-0418">Kinase</keyword>
<name>A0A502G7N4_9GAMM</name>
<keyword evidence="6" id="KW-0808">Transferase</keyword>
<evidence type="ECO:0000256" key="6">
    <source>
        <dbReference type="ARBA" id="ARBA00022679"/>
    </source>
</evidence>
<keyword evidence="11" id="KW-1185">Reference proteome</keyword>
<keyword evidence="3" id="KW-0813">Transport</keyword>
<dbReference type="GO" id="GO:0022877">
    <property type="term" value="F:protein-N(PI)-phosphohistidine-fructose phosphotransferase system transporter activity"/>
    <property type="evidence" value="ECO:0007669"/>
    <property type="project" value="InterPro"/>
</dbReference>
<dbReference type="PROSITE" id="PS51099">
    <property type="entry name" value="PTS_EIIB_TYPE_2"/>
    <property type="match status" value="1"/>
</dbReference>
<dbReference type="GO" id="GO:0090563">
    <property type="term" value="F:protein-phosphocysteine-sugar phosphotransferase activity"/>
    <property type="evidence" value="ECO:0007669"/>
    <property type="project" value="TreeGrafter"/>
</dbReference>
<dbReference type="EC" id="2.7.1.202" evidence="2"/>
<accession>A0A502G7N4</accession>
<proteinExistence type="predicted"/>
<evidence type="ECO:0000256" key="7">
    <source>
        <dbReference type="ARBA" id="ARBA00022683"/>
    </source>
</evidence>
<feature type="domain" description="PTS EIIB type-2" evidence="9">
    <location>
        <begin position="5"/>
        <end position="101"/>
    </location>
</feature>
<dbReference type="OrthoDB" id="9782569at2"/>
<keyword evidence="4" id="KW-0597">Phosphoprotein</keyword>
<dbReference type="Proteomes" id="UP000317663">
    <property type="component" value="Unassembled WGS sequence"/>
</dbReference>
<dbReference type="CDD" id="cd05569">
    <property type="entry name" value="PTS_IIB_fructose"/>
    <property type="match status" value="1"/>
</dbReference>
<dbReference type="InterPro" id="IPR013011">
    <property type="entry name" value="PTS_EIIB_2"/>
</dbReference>
<evidence type="ECO:0000313" key="11">
    <source>
        <dbReference type="Proteomes" id="UP000317663"/>
    </source>
</evidence>
<dbReference type="GO" id="GO:0005886">
    <property type="term" value="C:plasma membrane"/>
    <property type="evidence" value="ECO:0007669"/>
    <property type="project" value="TreeGrafter"/>
</dbReference>
<evidence type="ECO:0000313" key="10">
    <source>
        <dbReference type="EMBL" id="TPG57879.1"/>
    </source>
</evidence>
<dbReference type="NCBIfam" id="TIGR00829">
    <property type="entry name" value="FRU"/>
    <property type="match status" value="1"/>
</dbReference>
<dbReference type="Gene3D" id="3.40.50.2300">
    <property type="match status" value="1"/>
</dbReference>
<reference evidence="10 11" key="1">
    <citation type="journal article" date="2019" name="Environ. Microbiol.">
        <title>Species interactions and distinct microbial communities in high Arctic permafrost affected cryosols are associated with the CH4 and CO2 gas fluxes.</title>
        <authorList>
            <person name="Altshuler I."/>
            <person name="Hamel J."/>
            <person name="Turney S."/>
            <person name="Magnuson E."/>
            <person name="Levesque R."/>
            <person name="Greer C."/>
            <person name="Whyte L.G."/>
        </authorList>
    </citation>
    <scope>NUCLEOTIDE SEQUENCE [LARGE SCALE GENOMIC DNA]</scope>
    <source>
        <strain evidence="10 11">E4</strain>
    </source>
</reference>
<dbReference type="InterPro" id="IPR003501">
    <property type="entry name" value="PTS_EIIB_2/3"/>
</dbReference>
<dbReference type="InterPro" id="IPR036095">
    <property type="entry name" value="PTS_EIIB-like_sf"/>
</dbReference>
<dbReference type="InterPro" id="IPR003353">
    <property type="entry name" value="PTS_IIB_fruc"/>
</dbReference>
<dbReference type="NCBIfam" id="NF007747">
    <property type="entry name" value="PRK10427.1"/>
    <property type="match status" value="1"/>
</dbReference>
<evidence type="ECO:0000256" key="5">
    <source>
        <dbReference type="ARBA" id="ARBA00022597"/>
    </source>
</evidence>
<evidence type="ECO:0000256" key="2">
    <source>
        <dbReference type="ARBA" id="ARBA00012799"/>
    </source>
</evidence>
<evidence type="ECO:0000256" key="4">
    <source>
        <dbReference type="ARBA" id="ARBA00022553"/>
    </source>
</evidence>
<dbReference type="GO" id="GO:0016301">
    <property type="term" value="F:kinase activity"/>
    <property type="evidence" value="ECO:0007669"/>
    <property type="project" value="UniProtKB-KW"/>
</dbReference>
<dbReference type="RefSeq" id="WP_140474483.1">
    <property type="nucleotide sequence ID" value="NZ_RCZD01000012.1"/>
</dbReference>
<dbReference type="GO" id="GO:0009401">
    <property type="term" value="P:phosphoenolpyruvate-dependent sugar phosphotransferase system"/>
    <property type="evidence" value="ECO:0007669"/>
    <property type="project" value="UniProtKB-KW"/>
</dbReference>
<comment type="catalytic activity">
    <reaction evidence="1">
        <text>D-fructose(out) + N(pros)-phospho-L-histidyl-[protein] = D-fructose 1-phosphate(in) + L-histidyl-[protein]</text>
        <dbReference type="Rhea" id="RHEA:49252"/>
        <dbReference type="Rhea" id="RHEA-COMP:9745"/>
        <dbReference type="Rhea" id="RHEA-COMP:9746"/>
        <dbReference type="ChEBI" id="CHEBI:29979"/>
        <dbReference type="ChEBI" id="CHEBI:37721"/>
        <dbReference type="ChEBI" id="CHEBI:58674"/>
        <dbReference type="ChEBI" id="CHEBI:64837"/>
        <dbReference type="EC" id="2.7.1.202"/>
    </reaction>
</comment>
<keyword evidence="5" id="KW-0762">Sugar transport</keyword>
<dbReference type="EMBL" id="RCZD01000012">
    <property type="protein sequence ID" value="TPG57879.1"/>
    <property type="molecule type" value="Genomic_DNA"/>
</dbReference>
<evidence type="ECO:0000259" key="9">
    <source>
        <dbReference type="PROSITE" id="PS51099"/>
    </source>
</evidence>
<comment type="caution">
    <text evidence="10">The sequence shown here is derived from an EMBL/GenBank/DDBJ whole genome shotgun (WGS) entry which is preliminary data.</text>
</comment>
<dbReference type="Pfam" id="PF02302">
    <property type="entry name" value="PTS_IIB"/>
    <property type="match status" value="1"/>
</dbReference>
<dbReference type="AlphaFoldDB" id="A0A502G7N4"/>
<keyword evidence="7" id="KW-0598">Phosphotransferase system</keyword>
<dbReference type="SUPFAM" id="SSF52794">
    <property type="entry name" value="PTS system IIB component-like"/>
    <property type="match status" value="1"/>
</dbReference>
<sequence length="114" mass="12446">MSIKLVAVTACISGVAHTYMAAERLEKLCAQEKWSLKVETQGALGVENRLSAEDIAQADVVLLIADIMLEEAERFAHQRVVEVSIHGFLSGSGRVISAVRKVATSPQETRIRLE</sequence>
<dbReference type="PANTHER" id="PTHR30505:SF0">
    <property type="entry name" value="FRUCTOSE-LIKE PTS SYSTEM EIIBC COMPONENT-RELATED"/>
    <property type="match status" value="1"/>
</dbReference>
<gene>
    <name evidence="10" type="ORF">EAH77_19610</name>
</gene>
<dbReference type="InterPro" id="IPR050864">
    <property type="entry name" value="Bacterial_PTS_Sugar_Transport"/>
</dbReference>
<evidence type="ECO:0000256" key="3">
    <source>
        <dbReference type="ARBA" id="ARBA00022448"/>
    </source>
</evidence>
<evidence type="ECO:0000256" key="1">
    <source>
        <dbReference type="ARBA" id="ARBA00001401"/>
    </source>
</evidence>
<evidence type="ECO:0000256" key="8">
    <source>
        <dbReference type="ARBA" id="ARBA00022777"/>
    </source>
</evidence>
<protein>
    <recommendedName>
        <fullName evidence="2">protein-N(pi)-phosphohistidine--D-fructose phosphotransferase</fullName>
        <ecNumber evidence="2">2.7.1.202</ecNumber>
    </recommendedName>
</protein>
<dbReference type="PANTHER" id="PTHR30505">
    <property type="entry name" value="FRUCTOSE-LIKE PERMEASE"/>
    <property type="match status" value="1"/>
</dbReference>